<dbReference type="Proteomes" id="UP000186136">
    <property type="component" value="Unassembled WGS sequence"/>
</dbReference>
<protein>
    <submittedName>
        <fullName evidence="2">Uncharacterized protein</fullName>
    </submittedName>
</protein>
<gene>
    <name evidence="2" type="ORF">PMKS-003974</name>
</gene>
<keyword evidence="3" id="KW-1185">Reference proteome</keyword>
<name>A0A1Q2YLP0_9ASCO</name>
<comment type="caution">
    <text evidence="2">The sequence shown here is derived from an EMBL/GenBank/DDBJ whole genome shotgun (WGS) entry which is preliminary data.</text>
</comment>
<reference evidence="2 3" key="1">
    <citation type="submission" date="2016-08" db="EMBL/GenBank/DDBJ databases">
        <title>Whole genome shotgun sequence of Pichia membranifaciens KS47-1.</title>
        <authorList>
            <person name="Konishi M."/>
            <person name="Ishida M."/>
            <person name="Arakawa T."/>
            <person name="Kato Y."/>
            <person name="Horiuchi J."/>
        </authorList>
    </citation>
    <scope>NUCLEOTIDE SEQUENCE [LARGE SCALE GENOMIC DNA]</scope>
    <source>
        <strain evidence="2 3">KS47-1</strain>
    </source>
</reference>
<feature type="compositionally biased region" description="Basic and acidic residues" evidence="1">
    <location>
        <begin position="1"/>
        <end position="34"/>
    </location>
</feature>
<sequence>MDRDGGGEETADSRRVQHEGLEPGGERKRAEAGEHPTAQRAWRRGEVPELVPQETARADMLAARRRRPDADGI</sequence>
<feature type="region of interest" description="Disordered" evidence="1">
    <location>
        <begin position="1"/>
        <end position="73"/>
    </location>
</feature>
<organism evidence="2 3">
    <name type="scientific">Pichia membranifaciens</name>
    <dbReference type="NCBI Taxonomy" id="4926"/>
    <lineage>
        <taxon>Eukaryota</taxon>
        <taxon>Fungi</taxon>
        <taxon>Dikarya</taxon>
        <taxon>Ascomycota</taxon>
        <taxon>Saccharomycotina</taxon>
        <taxon>Pichiomycetes</taxon>
        <taxon>Pichiales</taxon>
        <taxon>Pichiaceae</taxon>
        <taxon>Pichia</taxon>
    </lineage>
</organism>
<dbReference type="AlphaFoldDB" id="A0A1Q2YLP0"/>
<evidence type="ECO:0000313" key="3">
    <source>
        <dbReference type="Proteomes" id="UP000186136"/>
    </source>
</evidence>
<evidence type="ECO:0000256" key="1">
    <source>
        <dbReference type="SAM" id="MobiDB-lite"/>
    </source>
</evidence>
<evidence type="ECO:0000313" key="2">
    <source>
        <dbReference type="EMBL" id="GAV30460.1"/>
    </source>
</evidence>
<accession>A0A1Q2YLP0</accession>
<dbReference type="EMBL" id="BDGI01000179">
    <property type="protein sequence ID" value="GAV30460.1"/>
    <property type="molecule type" value="Genomic_DNA"/>
</dbReference>
<proteinExistence type="predicted"/>